<protein>
    <submittedName>
        <fullName evidence="1">Putative deacetylase</fullName>
    </submittedName>
</protein>
<keyword evidence="2" id="KW-1185">Reference proteome</keyword>
<name>A0A2A9FB45_9PSEU</name>
<dbReference type="GO" id="GO:0005975">
    <property type="term" value="P:carbohydrate metabolic process"/>
    <property type="evidence" value="ECO:0007669"/>
    <property type="project" value="InterPro"/>
</dbReference>
<proteinExistence type="predicted"/>
<dbReference type="Pfam" id="PF10096">
    <property type="entry name" value="DUF2334"/>
    <property type="match status" value="1"/>
</dbReference>
<dbReference type="EMBL" id="PDJK01000002">
    <property type="protein sequence ID" value="PFG48574.1"/>
    <property type="molecule type" value="Genomic_DNA"/>
</dbReference>
<dbReference type="InterPro" id="IPR018763">
    <property type="entry name" value="DUF2334"/>
</dbReference>
<organism evidence="1 2">
    <name type="scientific">Amycolatopsis sulphurea</name>
    <dbReference type="NCBI Taxonomy" id="76022"/>
    <lineage>
        <taxon>Bacteria</taxon>
        <taxon>Bacillati</taxon>
        <taxon>Actinomycetota</taxon>
        <taxon>Actinomycetes</taxon>
        <taxon>Pseudonocardiales</taxon>
        <taxon>Pseudonocardiaceae</taxon>
        <taxon>Amycolatopsis</taxon>
    </lineage>
</organism>
<accession>A0A2A9FB45</accession>
<evidence type="ECO:0000313" key="2">
    <source>
        <dbReference type="Proteomes" id="UP000243542"/>
    </source>
</evidence>
<gene>
    <name evidence="1" type="ORF">ATK36_3673</name>
</gene>
<comment type="caution">
    <text evidence="1">The sequence shown here is derived from an EMBL/GenBank/DDBJ whole genome shotgun (WGS) entry which is preliminary data.</text>
</comment>
<dbReference type="Proteomes" id="UP000243542">
    <property type="component" value="Unassembled WGS sequence"/>
</dbReference>
<sequence length="347" mass="37523">MSDVHPARVQRGSIPAVRTAESAPVRVRACHHGGDYLRAVPAAGLVPVQCEEPSLPLGSAEKVAVPVPGTHGRGHSTGWFRRRSPWPPPSGRRVTLMRSSRRRLLAAIGLRRNRAVDARLLVSLSGVTPRTLHRCADLATELVRRRVPLSILHVARTEDGPVTAWVRARREAGDSVLLHGYDHSVLPTHRAVQLGRKAEFAALPAHEARLRLIAAKAALDTTGVQVDGFAPPRWLASQGTLQALREHGFSLCADLAAVRNLHTGEVTRARVQEFTSQSHRTETVRCFALVLAAARAARRGGLVRLDIDAGDLARPGLRQALFDAVDVALENRAFGSTYGSLRHAAAA</sequence>
<reference evidence="1 2" key="1">
    <citation type="submission" date="2017-10" db="EMBL/GenBank/DDBJ databases">
        <title>Sequencing the genomes of 1000 actinobacteria strains.</title>
        <authorList>
            <person name="Klenk H.-P."/>
        </authorList>
    </citation>
    <scope>NUCLEOTIDE SEQUENCE [LARGE SCALE GENOMIC DNA]</scope>
    <source>
        <strain evidence="1 2">DSM 46092</strain>
    </source>
</reference>
<dbReference type="SUPFAM" id="SSF88713">
    <property type="entry name" value="Glycoside hydrolase/deacetylase"/>
    <property type="match status" value="1"/>
</dbReference>
<dbReference type="InterPro" id="IPR011330">
    <property type="entry name" value="Glyco_hydro/deAcase_b/a-brl"/>
</dbReference>
<dbReference type="AlphaFoldDB" id="A0A2A9FB45"/>
<dbReference type="Gene3D" id="3.20.20.370">
    <property type="entry name" value="Glycoside hydrolase/deacetylase"/>
    <property type="match status" value="1"/>
</dbReference>
<evidence type="ECO:0000313" key="1">
    <source>
        <dbReference type="EMBL" id="PFG48574.1"/>
    </source>
</evidence>